<reference evidence="8" key="1">
    <citation type="submission" date="2013-04" db="UniProtKB">
        <authorList>
            <consortium name="EnsemblPlants"/>
        </authorList>
    </citation>
    <scope>IDENTIFICATION</scope>
</reference>
<dbReference type="eggNOG" id="KOG0537">
    <property type="taxonomic scope" value="Eukaryota"/>
</dbReference>
<dbReference type="InterPro" id="IPR050668">
    <property type="entry name" value="Cytochrome_b5"/>
</dbReference>
<comment type="similarity">
    <text evidence="4 5">Belongs to the cytochrome b5 family.</text>
</comment>
<evidence type="ECO:0000256" key="2">
    <source>
        <dbReference type="ARBA" id="ARBA00022723"/>
    </source>
</evidence>
<dbReference type="InterPro" id="IPR036400">
    <property type="entry name" value="Cyt_B5-like_heme/steroid_sf"/>
</dbReference>
<dbReference type="PANTHER" id="PTHR19359:SF144">
    <property type="entry name" value="CYTOCHROME B5"/>
    <property type="match status" value="1"/>
</dbReference>
<dbReference type="SUPFAM" id="SSF55856">
    <property type="entry name" value="Cytochrome b5-like heme/steroid binding domain"/>
    <property type="match status" value="1"/>
</dbReference>
<dbReference type="Proteomes" id="UP000006038">
    <property type="component" value="Unassembled WGS sequence"/>
</dbReference>
<evidence type="ECO:0000256" key="1">
    <source>
        <dbReference type="ARBA" id="ARBA00022617"/>
    </source>
</evidence>
<dbReference type="PRINTS" id="PR00363">
    <property type="entry name" value="CYTOCHROMEB5"/>
</dbReference>
<dbReference type="GO" id="GO:0016020">
    <property type="term" value="C:membrane"/>
    <property type="evidence" value="ECO:0007669"/>
    <property type="project" value="TreeGrafter"/>
</dbReference>
<evidence type="ECO:0000313" key="9">
    <source>
        <dbReference type="Proteomes" id="UP000006038"/>
    </source>
</evidence>
<keyword evidence="2 5" id="KW-0479">Metal-binding</keyword>
<accession>J3LBV3</accession>
<proteinExistence type="inferred from homology"/>
<dbReference type="Gramene" id="OB02G21200.1">
    <property type="protein sequence ID" value="OB02G21200.1"/>
    <property type="gene ID" value="OB02G21200"/>
</dbReference>
<dbReference type="EnsemblPlants" id="OB02G21200.1">
    <property type="protein sequence ID" value="OB02G21200.1"/>
    <property type="gene ID" value="OB02G21200"/>
</dbReference>
<feature type="region of interest" description="Disordered" evidence="6">
    <location>
        <begin position="69"/>
        <end position="127"/>
    </location>
</feature>
<dbReference type="Pfam" id="PF00173">
    <property type="entry name" value="Cyt-b5"/>
    <property type="match status" value="1"/>
</dbReference>
<dbReference type="GO" id="GO:0020037">
    <property type="term" value="F:heme binding"/>
    <property type="evidence" value="ECO:0007669"/>
    <property type="project" value="UniProtKB-UniRule"/>
</dbReference>
<evidence type="ECO:0000259" key="7">
    <source>
        <dbReference type="PROSITE" id="PS50255"/>
    </source>
</evidence>
<dbReference type="PROSITE" id="PS50255">
    <property type="entry name" value="CYTOCHROME_B5_2"/>
    <property type="match status" value="1"/>
</dbReference>
<dbReference type="STRING" id="4533.J3LBV3"/>
<dbReference type="GO" id="GO:0046872">
    <property type="term" value="F:metal ion binding"/>
    <property type="evidence" value="ECO:0007669"/>
    <property type="project" value="UniProtKB-UniRule"/>
</dbReference>
<protein>
    <recommendedName>
        <fullName evidence="7">Cytochrome b5 heme-binding domain-containing protein</fullName>
    </recommendedName>
</protein>
<dbReference type="PANTHER" id="PTHR19359">
    <property type="entry name" value="CYTOCHROME B5"/>
    <property type="match status" value="1"/>
</dbReference>
<organism evidence="8">
    <name type="scientific">Oryza brachyantha</name>
    <name type="common">malo sina</name>
    <dbReference type="NCBI Taxonomy" id="4533"/>
    <lineage>
        <taxon>Eukaryota</taxon>
        <taxon>Viridiplantae</taxon>
        <taxon>Streptophyta</taxon>
        <taxon>Embryophyta</taxon>
        <taxon>Tracheophyta</taxon>
        <taxon>Spermatophyta</taxon>
        <taxon>Magnoliopsida</taxon>
        <taxon>Liliopsida</taxon>
        <taxon>Poales</taxon>
        <taxon>Poaceae</taxon>
        <taxon>BOP clade</taxon>
        <taxon>Oryzoideae</taxon>
        <taxon>Oryzeae</taxon>
        <taxon>Oryzinae</taxon>
        <taxon>Oryza</taxon>
    </lineage>
</organism>
<sequence>MGFIELLMGSIPEIRRAETPFMDRDFRFLPFPVGGVLSCSSVSWFVGVYGMTEFLAYVVPVPDVMDEEKRARKGDISPAGSPRKSPRLGRPAAPTVAGSGGGGAAPHEGANPYEDLNDPNGAFIAGEEPHPQEFLDAAEEEEAVMPLQALLGEVAMNADGGPHWDELDNRAEHREEKEKVTVSAAKTQQEDRLFSYFWKCELQGKGEMPCTQCFEEKRSTPRCFRKGSMMNHYFDCHRQLMRVKTRETLAKVQSVMLRIDHKRKSRALITKACEMPFCACQSKLSSQFAMAEPTRRPQLISTKLLIVNRYLMPMSWHWQVYDVTSFMDEHPGGDEVLLAVTGKDATNDFEDIGHSESAREMMEKYLIGEIDASTIPVKRTHVSPQ</sequence>
<feature type="domain" description="Cytochrome b5 heme-binding" evidence="7">
    <location>
        <begin position="319"/>
        <end position="371"/>
    </location>
</feature>
<evidence type="ECO:0000256" key="4">
    <source>
        <dbReference type="ARBA" id="ARBA00038168"/>
    </source>
</evidence>
<evidence type="ECO:0000256" key="6">
    <source>
        <dbReference type="SAM" id="MobiDB-lite"/>
    </source>
</evidence>
<name>J3LBV3_ORYBR</name>
<dbReference type="AlphaFoldDB" id="J3LBV3"/>
<dbReference type="Gene3D" id="3.10.120.10">
    <property type="entry name" value="Cytochrome b5-like heme/steroid binding domain"/>
    <property type="match status" value="1"/>
</dbReference>
<keyword evidence="3 5" id="KW-0408">Iron</keyword>
<dbReference type="SMART" id="SM01117">
    <property type="entry name" value="Cyt-b5"/>
    <property type="match status" value="1"/>
</dbReference>
<dbReference type="HOGENOM" id="CLU_718396_0_0_1"/>
<evidence type="ECO:0000313" key="8">
    <source>
        <dbReference type="EnsemblPlants" id="OB02G21200.1"/>
    </source>
</evidence>
<evidence type="ECO:0000256" key="5">
    <source>
        <dbReference type="RuleBase" id="RU362121"/>
    </source>
</evidence>
<dbReference type="InterPro" id="IPR001199">
    <property type="entry name" value="Cyt_B5-like_heme/steroid-bd"/>
</dbReference>
<keyword evidence="9" id="KW-1185">Reference proteome</keyword>
<dbReference type="InterPro" id="IPR018506">
    <property type="entry name" value="Cyt_B5_heme-BS"/>
</dbReference>
<keyword evidence="1 5" id="KW-0349">Heme</keyword>
<evidence type="ECO:0000256" key="3">
    <source>
        <dbReference type="ARBA" id="ARBA00023004"/>
    </source>
</evidence>
<dbReference type="PROSITE" id="PS00191">
    <property type="entry name" value="CYTOCHROME_B5_1"/>
    <property type="match status" value="1"/>
</dbReference>